<dbReference type="Gene3D" id="3.40.250.10">
    <property type="entry name" value="Rhodanese-like domain"/>
    <property type="match status" value="1"/>
</dbReference>
<name>A0A5A8F5K8_9BACT</name>
<keyword evidence="5" id="KW-0560">Oxidoreductase</keyword>
<keyword evidence="6" id="KW-0676">Redox-active center</keyword>
<comment type="cofactor">
    <cofactor evidence="1">
        <name>FAD</name>
        <dbReference type="ChEBI" id="CHEBI:57692"/>
    </cofactor>
</comment>
<sequence length="551" mass="61263">MNKEKLIIIGGVAAGASAAAKARRTNEHIKIKIFEKNGYVSYANCGLPYYIGGTINKRKSLLLHTTKTLGKRFNADILVNHEVLEIDAKRKVVSVRNDEGVFEESFDKLIIATGSKPVIPDIEGIEDVPYFQMRTVEDVDAIKRFLEEKKPESVAIIGGGYIGVEVAEAMLHCGLMINVIEMAPYVLPGYSPEIALTIEERMKEEGVKLFCGRKVKKVVFENEKYRLFLDGDEFIDVDMLFLATGVKPNVEIAKNTGIELGETGGILTNSYMQTNYDYIFAAGDAVEKLHLISGKKVLFPLAGPANREGRVAGCNAAGGILENPGIIGTSVVGFFDKVVAKTGLSFKEALEAGFDADYVYTEDPDHAEYYPGFKYIYMKTVYDKKSKRVLGVEASGSYDAVRKVDVIATALYGGLTIYDLENIDFCYAPPFGSARDNINKAGFVAANQDRGEGYGIKPDYFLDLMMKDDSLQVIDVRTKLEYNAYRIDRAKNIYVNDIRDKLDEIDKTRPVYLYCAVGFRGYLATRFLRNLGYEAYNVLGGIESIIRFKNL</sequence>
<dbReference type="GO" id="GO:0016491">
    <property type="term" value="F:oxidoreductase activity"/>
    <property type="evidence" value="ECO:0007669"/>
    <property type="project" value="UniProtKB-KW"/>
</dbReference>
<dbReference type="RefSeq" id="WP_149266226.1">
    <property type="nucleotide sequence ID" value="NZ_VFJB01000004.1"/>
</dbReference>
<accession>A0A5A8F5K8</accession>
<dbReference type="Proteomes" id="UP000322876">
    <property type="component" value="Unassembled WGS sequence"/>
</dbReference>
<gene>
    <name evidence="8" type="ORF">FHQ18_05825</name>
</gene>
<dbReference type="InterPro" id="IPR001763">
    <property type="entry name" value="Rhodanese-like_dom"/>
</dbReference>
<dbReference type="Pfam" id="PF02852">
    <property type="entry name" value="Pyr_redox_dim"/>
    <property type="match status" value="1"/>
</dbReference>
<dbReference type="SUPFAM" id="SSF52821">
    <property type="entry name" value="Rhodanese/Cell cycle control phosphatase"/>
    <property type="match status" value="1"/>
</dbReference>
<organism evidence="8 9">
    <name type="scientific">Deferribacter autotrophicus</name>
    <dbReference type="NCBI Taxonomy" id="500465"/>
    <lineage>
        <taxon>Bacteria</taxon>
        <taxon>Pseudomonadati</taxon>
        <taxon>Deferribacterota</taxon>
        <taxon>Deferribacteres</taxon>
        <taxon>Deferribacterales</taxon>
        <taxon>Deferribacteraceae</taxon>
        <taxon>Deferribacter</taxon>
    </lineage>
</organism>
<dbReference type="PANTHER" id="PTHR43429">
    <property type="entry name" value="PYRIDINE NUCLEOTIDE-DISULFIDE OXIDOREDUCTASE DOMAIN-CONTAINING"/>
    <property type="match status" value="1"/>
</dbReference>
<protein>
    <submittedName>
        <fullName evidence="8">Pyridine nucleotide-disulfide oxidoreductase</fullName>
    </submittedName>
</protein>
<dbReference type="SUPFAM" id="SSF55424">
    <property type="entry name" value="FAD/NAD-linked reductases, dimerisation (C-terminal) domain"/>
    <property type="match status" value="1"/>
</dbReference>
<dbReference type="InterPro" id="IPR004099">
    <property type="entry name" value="Pyr_nucl-diS_OxRdtase_dimer"/>
</dbReference>
<comment type="similarity">
    <text evidence="2">Belongs to the class-III pyridine nucleotide-disulfide oxidoreductase family.</text>
</comment>
<dbReference type="InterPro" id="IPR023753">
    <property type="entry name" value="FAD/NAD-binding_dom"/>
</dbReference>
<keyword evidence="9" id="KW-1185">Reference proteome</keyword>
<dbReference type="InterPro" id="IPR016156">
    <property type="entry name" value="FAD/NAD-linked_Rdtase_dimer_sf"/>
</dbReference>
<dbReference type="AlphaFoldDB" id="A0A5A8F5K8"/>
<dbReference type="SUPFAM" id="SSF51905">
    <property type="entry name" value="FAD/NAD(P)-binding domain"/>
    <property type="match status" value="1"/>
</dbReference>
<dbReference type="PANTHER" id="PTHR43429:SF1">
    <property type="entry name" value="NAD(P)H SULFUR OXIDOREDUCTASE (COA-DEPENDENT)"/>
    <property type="match status" value="1"/>
</dbReference>
<evidence type="ECO:0000259" key="7">
    <source>
        <dbReference type="PROSITE" id="PS50206"/>
    </source>
</evidence>
<dbReference type="InterPro" id="IPR036873">
    <property type="entry name" value="Rhodanese-like_dom_sf"/>
</dbReference>
<keyword evidence="3" id="KW-0285">Flavoprotein</keyword>
<dbReference type="SMART" id="SM00450">
    <property type="entry name" value="RHOD"/>
    <property type="match status" value="1"/>
</dbReference>
<proteinExistence type="inferred from homology"/>
<dbReference type="InterPro" id="IPR036188">
    <property type="entry name" value="FAD/NAD-bd_sf"/>
</dbReference>
<evidence type="ECO:0000256" key="4">
    <source>
        <dbReference type="ARBA" id="ARBA00022827"/>
    </source>
</evidence>
<evidence type="ECO:0000313" key="9">
    <source>
        <dbReference type="Proteomes" id="UP000322876"/>
    </source>
</evidence>
<evidence type="ECO:0000256" key="6">
    <source>
        <dbReference type="ARBA" id="ARBA00023284"/>
    </source>
</evidence>
<dbReference type="EMBL" id="VFJB01000004">
    <property type="protein sequence ID" value="KAA0258674.1"/>
    <property type="molecule type" value="Genomic_DNA"/>
</dbReference>
<evidence type="ECO:0000256" key="1">
    <source>
        <dbReference type="ARBA" id="ARBA00001974"/>
    </source>
</evidence>
<dbReference type="Pfam" id="PF00581">
    <property type="entry name" value="Rhodanese"/>
    <property type="match status" value="1"/>
</dbReference>
<evidence type="ECO:0000256" key="2">
    <source>
        <dbReference type="ARBA" id="ARBA00009130"/>
    </source>
</evidence>
<comment type="caution">
    <text evidence="8">The sequence shown here is derived from an EMBL/GenBank/DDBJ whole genome shotgun (WGS) entry which is preliminary data.</text>
</comment>
<reference evidence="8 9" key="1">
    <citation type="submission" date="2019-06" db="EMBL/GenBank/DDBJ databases">
        <title>Genomic insights into carbon and energy metabolism of Deferribacter autotrophicus revealed new metabolic traits in the phylum Deferribacteres.</title>
        <authorList>
            <person name="Slobodkin A.I."/>
            <person name="Slobodkina G.B."/>
            <person name="Allioux M."/>
            <person name="Alain K."/>
            <person name="Jebbar M."/>
            <person name="Shadrin V."/>
            <person name="Kublanov I.V."/>
            <person name="Toshchakov S.V."/>
            <person name="Bonch-Osmolovskaya E.A."/>
        </authorList>
    </citation>
    <scope>NUCLEOTIDE SEQUENCE [LARGE SCALE GENOMIC DNA]</scope>
    <source>
        <strain evidence="8 9">SL50</strain>
    </source>
</reference>
<dbReference type="Pfam" id="PF07992">
    <property type="entry name" value="Pyr_redox_2"/>
    <property type="match status" value="1"/>
</dbReference>
<evidence type="ECO:0000256" key="5">
    <source>
        <dbReference type="ARBA" id="ARBA00023002"/>
    </source>
</evidence>
<keyword evidence="4" id="KW-0274">FAD</keyword>
<evidence type="ECO:0000256" key="3">
    <source>
        <dbReference type="ARBA" id="ARBA00022630"/>
    </source>
</evidence>
<feature type="domain" description="Rhodanese" evidence="7">
    <location>
        <begin position="467"/>
        <end position="547"/>
    </location>
</feature>
<evidence type="ECO:0000313" key="8">
    <source>
        <dbReference type="EMBL" id="KAA0258674.1"/>
    </source>
</evidence>
<dbReference type="InterPro" id="IPR050260">
    <property type="entry name" value="FAD-bd_OxRdtase"/>
</dbReference>
<dbReference type="PRINTS" id="PR00411">
    <property type="entry name" value="PNDRDTASEI"/>
</dbReference>
<dbReference type="PROSITE" id="PS50206">
    <property type="entry name" value="RHODANESE_3"/>
    <property type="match status" value="1"/>
</dbReference>
<dbReference type="PRINTS" id="PR00368">
    <property type="entry name" value="FADPNR"/>
</dbReference>
<dbReference type="OrthoDB" id="9802028at2"/>
<dbReference type="Gene3D" id="3.50.50.60">
    <property type="entry name" value="FAD/NAD(P)-binding domain"/>
    <property type="match status" value="2"/>
</dbReference>